<protein>
    <recommendedName>
        <fullName evidence="6">Probable UbiX-like flavin prenyltransferase</fullName>
        <ecNumber evidence="6">2.5.1.129</ecNumber>
    </recommendedName>
    <alternativeName>
        <fullName evidence="6">Phenolic acid decarboxylase subunit B</fullName>
        <shortName evidence="6">PAD</shortName>
    </alternativeName>
</protein>
<dbReference type="InterPro" id="IPR003382">
    <property type="entry name" value="Flavoprotein"/>
</dbReference>
<dbReference type="PANTHER" id="PTHR43374">
    <property type="entry name" value="FLAVIN PRENYLTRANSFERASE"/>
    <property type="match status" value="1"/>
</dbReference>
<dbReference type="HAMAP" id="MF_01984">
    <property type="entry name" value="ubiX_pad"/>
    <property type="match status" value="1"/>
</dbReference>
<dbReference type="Pfam" id="PF02441">
    <property type="entry name" value="Flavoprotein"/>
    <property type="match status" value="1"/>
</dbReference>
<dbReference type="Proteomes" id="UP000006562">
    <property type="component" value="Chromosome"/>
</dbReference>
<keyword evidence="2 6" id="KW-0285">Flavoprotein</keyword>
<organism evidence="8 9">
    <name type="scientific">Bacillus amyloliquefaciens (strain ATCC 23350 / DSM 7 / BCRC 11601 / CCUG 28519 / NBRC 15535 / NRRL B-14393 / F)</name>
    <dbReference type="NCBI Taxonomy" id="692420"/>
    <lineage>
        <taxon>Bacteria</taxon>
        <taxon>Bacillati</taxon>
        <taxon>Bacillota</taxon>
        <taxon>Bacilli</taxon>
        <taxon>Bacillales</taxon>
        <taxon>Bacillaceae</taxon>
        <taxon>Bacillus</taxon>
        <taxon>Bacillus amyloliquefaciens group</taxon>
    </lineage>
</organism>
<evidence type="ECO:0000259" key="7">
    <source>
        <dbReference type="Pfam" id="PF02441"/>
    </source>
</evidence>
<evidence type="ECO:0000256" key="5">
    <source>
        <dbReference type="ARBA" id="ARBA00050612"/>
    </source>
</evidence>
<dbReference type="GO" id="GO:0016831">
    <property type="term" value="F:carboxy-lyase activity"/>
    <property type="evidence" value="ECO:0007669"/>
    <property type="project" value="TreeGrafter"/>
</dbReference>
<dbReference type="HAMAP" id="MF_01986">
    <property type="entry name" value="ubiX_pad_yclB"/>
    <property type="match status" value="1"/>
</dbReference>
<evidence type="ECO:0000256" key="3">
    <source>
        <dbReference type="ARBA" id="ARBA00022643"/>
    </source>
</evidence>
<keyword evidence="6" id="KW-0058">Aromatic hydrocarbons catabolism</keyword>
<keyword evidence="4 6" id="KW-0808">Transferase</keyword>
<dbReference type="NCBIfam" id="TIGR00421">
    <property type="entry name" value="ubiX_pad"/>
    <property type="match status" value="1"/>
</dbReference>
<dbReference type="InterPro" id="IPR032901">
    <property type="entry name" value="UbiX_pad_YclB"/>
</dbReference>
<dbReference type="KEGG" id="bao:BAMF_0323"/>
<keyword evidence="3 6" id="KW-0288">FMN</keyword>
<dbReference type="AlphaFoldDB" id="A0A9P1JEH1"/>
<feature type="binding site" evidence="6">
    <location>
        <position position="49"/>
    </location>
    <ligand>
        <name>FMN</name>
        <dbReference type="ChEBI" id="CHEBI:58210"/>
    </ligand>
</feature>
<comment type="catalytic activity">
    <reaction evidence="5 6">
        <text>dimethylallyl phosphate + FMNH2 = prenylated FMNH2 + phosphate</text>
        <dbReference type="Rhea" id="RHEA:37743"/>
        <dbReference type="ChEBI" id="CHEBI:43474"/>
        <dbReference type="ChEBI" id="CHEBI:57618"/>
        <dbReference type="ChEBI" id="CHEBI:87467"/>
        <dbReference type="ChEBI" id="CHEBI:88052"/>
        <dbReference type="EC" id="2.5.1.129"/>
    </reaction>
</comment>
<reference evidence="9" key="2">
    <citation type="journal article" date="2011" name="J. Biotechnol.">
        <title>Genome sequence of B. amyloliquefaciens type strain DSM7(T) reveals differences to plant-associated B. amyloliquefaciens FZB42.</title>
        <authorList>
            <person name="Ruckert C."/>
            <person name="Blom J."/>
            <person name="Chen X."/>
            <person name="Reva O."/>
            <person name="Borriss R."/>
        </authorList>
    </citation>
    <scope>NUCLEOTIDE SEQUENCE [LARGE SCALE GENOMIC DNA]</scope>
    <source>
        <strain evidence="9">DSM 7</strain>
    </source>
</reference>
<evidence type="ECO:0000313" key="8">
    <source>
        <dbReference type="EMBL" id="CBI41449.1"/>
    </source>
</evidence>
<dbReference type="PANTHER" id="PTHR43374:SF1">
    <property type="entry name" value="FLAVIN PRENYLTRANSFERASE PAD1, MITOCHONDRIAL"/>
    <property type="match status" value="1"/>
</dbReference>
<comment type="function">
    <text evidence="6">Involved in the non-oxidative decarboxylation and detoxification of phenolic derivatives. Flavin prenyltransferase that catalyzes the synthesis of the prenylated FMN cofactor (prenyl-FMN) for phenolic acid decarboxylase.</text>
</comment>
<comment type="similarity">
    <text evidence="6">Belongs to the UbiX/PAD1 family. YclB subfamily.</text>
</comment>
<evidence type="ECO:0000256" key="4">
    <source>
        <dbReference type="ARBA" id="ARBA00022679"/>
    </source>
</evidence>
<dbReference type="GO" id="GO:0106141">
    <property type="term" value="F:flavin prenyltransferase activity"/>
    <property type="evidence" value="ECO:0007669"/>
    <property type="project" value="UniProtKB-EC"/>
</dbReference>
<dbReference type="InterPro" id="IPR036551">
    <property type="entry name" value="Flavin_trans-like"/>
</dbReference>
<reference evidence="8 9" key="1">
    <citation type="journal article" date="2011" name="Int. J. Syst. Evol. Microbiol.">
        <title>Relationship of Bacillus amyloliquefaciens clades associated with strains DSM 7T and FZB42T: a proposal for Bacillus amyloliquefaciens subsp. amyloliquefaciens subsp. nov. and Bacillus amyloliquefaciens subsp. plantarum subsp. nov. based on complete genome sequence comparisons.</title>
        <authorList>
            <person name="Borriss R."/>
            <person name="Chen X.H."/>
            <person name="Rueckert C."/>
            <person name="Blom J."/>
            <person name="Becker A."/>
            <person name="Baumgarth B."/>
            <person name="Fan B."/>
            <person name="Pukall R."/>
            <person name="Schumann P."/>
            <person name="Sproer C."/>
            <person name="Junge H."/>
            <person name="Vater J."/>
            <person name="Puhler A."/>
            <person name="Klenk H.P."/>
        </authorList>
    </citation>
    <scope>NUCLEOTIDE SEQUENCE [LARGE SCALE GENOMIC DNA]</scope>
    <source>
        <strain evidence="9">DSM 7</strain>
    </source>
</reference>
<evidence type="ECO:0000256" key="1">
    <source>
        <dbReference type="ARBA" id="ARBA00022602"/>
    </source>
</evidence>
<gene>
    <name evidence="8" type="primary">bsdB</name>
    <name evidence="8" type="ordered locus">BAMF_0323</name>
</gene>
<evidence type="ECO:0000256" key="6">
    <source>
        <dbReference type="HAMAP-Rule" id="MF_01986"/>
    </source>
</evidence>
<dbReference type="FunFam" id="3.40.50.1950:FF:000001">
    <property type="entry name" value="Flavin prenyltransferase UbiX"/>
    <property type="match status" value="1"/>
</dbReference>
<keyword evidence="1 6" id="KW-0637">Prenyltransferase</keyword>
<evidence type="ECO:0000313" key="9">
    <source>
        <dbReference type="Proteomes" id="UP000006562"/>
    </source>
</evidence>
<dbReference type="InterPro" id="IPR004507">
    <property type="entry name" value="UbiX-like"/>
</dbReference>
<feature type="domain" description="Flavoprotein" evidence="7">
    <location>
        <begin position="15"/>
        <end position="185"/>
    </location>
</feature>
<dbReference type="SUPFAM" id="SSF52507">
    <property type="entry name" value="Homo-oligomeric flavin-containing Cys decarboxylases, HFCD"/>
    <property type="match status" value="1"/>
</dbReference>
<dbReference type="GO" id="GO:0009636">
    <property type="term" value="P:response to toxic substance"/>
    <property type="evidence" value="ECO:0007669"/>
    <property type="project" value="UniProtKB-KW"/>
</dbReference>
<dbReference type="NCBIfam" id="NF004685">
    <property type="entry name" value="PRK06029.1"/>
    <property type="match status" value="1"/>
</dbReference>
<dbReference type="Gene3D" id="3.40.50.1950">
    <property type="entry name" value="Flavin prenyltransferase-like"/>
    <property type="match status" value="1"/>
</dbReference>
<dbReference type="EC" id="2.5.1.129" evidence="6"/>
<keyword evidence="9" id="KW-1185">Reference proteome</keyword>
<proteinExistence type="inferred from homology"/>
<dbReference type="EMBL" id="FN597644">
    <property type="protein sequence ID" value="CBI41449.1"/>
    <property type="molecule type" value="Genomic_DNA"/>
</dbReference>
<feature type="binding site" evidence="6">
    <location>
        <begin position="100"/>
        <end position="103"/>
    </location>
    <ligand>
        <name>FMN</name>
        <dbReference type="ChEBI" id="CHEBI:58210"/>
    </ligand>
</feature>
<dbReference type="NCBIfam" id="NF041206">
    <property type="entry name" value="VdcB"/>
    <property type="match status" value="1"/>
</dbReference>
<keyword evidence="6" id="KW-0216">Detoxification</keyword>
<accession>A0A9P1JEH1</accession>
<name>A0A9P1JEH1_BACAS</name>
<dbReference type="RefSeq" id="WP_013350983.1">
    <property type="nucleotide sequence ID" value="NC_014551.1"/>
</dbReference>
<comment type="subunit">
    <text evidence="6">Homododecamer.</text>
</comment>
<keyword evidence="8" id="KW-0456">Lyase</keyword>
<evidence type="ECO:0000256" key="2">
    <source>
        <dbReference type="ARBA" id="ARBA00022630"/>
    </source>
</evidence>
<sequence length="206" mass="22949">MVLTPYFKRKGGFNMKLVIGMTGATGAIFGIRLLEYLKAAEIETHLVVSPWANVTITHETDYTLKDVEKLASYTYSHKDQAAAISSGSFETDGMIIAPCSMKSLASIRTGMADNLLTRAADVILKERKKLVLLTRETPLSQIHLENMLALTKMGSVILPPMPAFYNKPADMDELIDHIVFRTLDQFGIRLPEAKRWYGIEKQKGGI</sequence>
<feature type="binding site" evidence="6">
    <location>
        <position position="135"/>
    </location>
    <ligand>
        <name>FMN</name>
        <dbReference type="ChEBI" id="CHEBI:58210"/>
    </ligand>
</feature>
<feature type="binding site" evidence="6">
    <location>
        <begin position="23"/>
        <end position="25"/>
    </location>
    <ligand>
        <name>FMN</name>
        <dbReference type="ChEBI" id="CHEBI:58210"/>
    </ligand>
</feature>